<dbReference type="PANTHER" id="PTHR22803">
    <property type="entry name" value="MANNOSE, PHOSPHOLIPASE, LECTIN RECEPTOR RELATED"/>
    <property type="match status" value="1"/>
</dbReference>
<dbReference type="SMART" id="SM00034">
    <property type="entry name" value="CLECT"/>
    <property type="match status" value="1"/>
</dbReference>
<dbReference type="EMBL" id="CAJHJT010000001">
    <property type="protein sequence ID" value="CAD6993670.1"/>
    <property type="molecule type" value="Genomic_DNA"/>
</dbReference>
<organism evidence="4">
    <name type="scientific">Ceratitis capitata</name>
    <name type="common">Mediterranean fruit fly</name>
    <name type="synonym">Tephritis capitata</name>
    <dbReference type="NCBI Taxonomy" id="7213"/>
    <lineage>
        <taxon>Eukaryota</taxon>
        <taxon>Metazoa</taxon>
        <taxon>Ecdysozoa</taxon>
        <taxon>Arthropoda</taxon>
        <taxon>Hexapoda</taxon>
        <taxon>Insecta</taxon>
        <taxon>Pterygota</taxon>
        <taxon>Neoptera</taxon>
        <taxon>Endopterygota</taxon>
        <taxon>Diptera</taxon>
        <taxon>Brachycera</taxon>
        <taxon>Muscomorpha</taxon>
        <taxon>Tephritoidea</taxon>
        <taxon>Tephritidae</taxon>
        <taxon>Ceratitis</taxon>
        <taxon>Ceratitis</taxon>
    </lineage>
</organism>
<evidence type="ECO:0000259" key="2">
    <source>
        <dbReference type="PROSITE" id="PS50041"/>
    </source>
</evidence>
<dbReference type="Proteomes" id="UP000606786">
    <property type="component" value="Unassembled WGS sequence"/>
</dbReference>
<dbReference type="Pfam" id="PF00059">
    <property type="entry name" value="Lectin_C"/>
    <property type="match status" value="1"/>
</dbReference>
<gene>
    <name evidence="4" type="primary">MBL2</name>
    <name evidence="3" type="ORF">CCAP1982_LOCUS2476</name>
</gene>
<reference evidence="4" key="1">
    <citation type="submission" date="2013-07" db="EMBL/GenBank/DDBJ databases">
        <authorList>
            <person name="Geib S."/>
        </authorList>
    </citation>
    <scope>NUCLEOTIDE SEQUENCE</scope>
</reference>
<dbReference type="PROSITE" id="PS50041">
    <property type="entry name" value="C_TYPE_LECTIN_2"/>
    <property type="match status" value="1"/>
</dbReference>
<proteinExistence type="evidence at transcript level"/>
<dbReference type="CDD" id="cd00037">
    <property type="entry name" value="CLECT"/>
    <property type="match status" value="1"/>
</dbReference>
<protein>
    <submittedName>
        <fullName evidence="3">(Mediterranean fruit fly) hypothetical protein</fullName>
    </submittedName>
    <submittedName>
        <fullName evidence="4">Mannose-binding protein C</fullName>
    </submittedName>
</protein>
<keyword evidence="5" id="KW-1185">Reference proteome</keyword>
<keyword evidence="1" id="KW-0732">Signal</keyword>
<dbReference type="InterPro" id="IPR050111">
    <property type="entry name" value="C-type_lectin/snaclec_domain"/>
</dbReference>
<feature type="domain" description="C-type lectin" evidence="2">
    <location>
        <begin position="35"/>
        <end position="156"/>
    </location>
</feature>
<reference evidence="4" key="2">
    <citation type="journal article" date="2014" name="BMC Genomics">
        <title>A genomic perspective to assessing quality of mass-reared SIT flies used in Mediterranean fruit fly (Ceratitis capitata) eradication in California.</title>
        <authorList>
            <person name="Calla B."/>
            <person name="Hall B."/>
            <person name="Hou S."/>
            <person name="Geib S.M."/>
        </authorList>
    </citation>
    <scope>NUCLEOTIDE SEQUENCE</scope>
</reference>
<dbReference type="SUPFAM" id="SSF56436">
    <property type="entry name" value="C-type lectin-like"/>
    <property type="match status" value="1"/>
</dbReference>
<dbReference type="OrthoDB" id="6340082at2759"/>
<sequence>MFLSNFLYFTYIFCNIFIATATECNKGDTYPFTKIGKKYYYVTVGQKMNWFEAVHFCRSYNSDLAMIESRSEMQALNWYLMENDYDSYYFWSSYHDQATEGKFVAISTGRLMAYQNWNFGEPNNDSNEDCVDLKATRSGMRMNDNKCNAQLYPICELRNPPKSQDDCDTIPTKCVIRKMMEGYRQSTNIFHCKE</sequence>
<evidence type="ECO:0000313" key="3">
    <source>
        <dbReference type="EMBL" id="CAD6993670.1"/>
    </source>
</evidence>
<dbReference type="EMBL" id="GAMC01021700">
    <property type="protein sequence ID" value="JAB84855.1"/>
    <property type="molecule type" value="mRNA"/>
</dbReference>
<reference evidence="3" key="3">
    <citation type="submission" date="2020-11" db="EMBL/GenBank/DDBJ databases">
        <authorList>
            <person name="Whitehead M."/>
        </authorList>
    </citation>
    <scope>NUCLEOTIDE SEQUENCE</scope>
    <source>
        <strain evidence="3">EGII</strain>
    </source>
</reference>
<evidence type="ECO:0000313" key="5">
    <source>
        <dbReference type="Proteomes" id="UP000606786"/>
    </source>
</evidence>
<name>W8AAH0_CERCA</name>
<evidence type="ECO:0000313" key="4">
    <source>
        <dbReference type="EMBL" id="JAB84855.1"/>
    </source>
</evidence>
<dbReference type="InterPro" id="IPR016187">
    <property type="entry name" value="CTDL_fold"/>
</dbReference>
<dbReference type="Gene3D" id="3.10.100.10">
    <property type="entry name" value="Mannose-Binding Protein A, subunit A"/>
    <property type="match status" value="1"/>
</dbReference>
<evidence type="ECO:0000256" key="1">
    <source>
        <dbReference type="SAM" id="SignalP"/>
    </source>
</evidence>
<feature type="signal peptide" evidence="1">
    <location>
        <begin position="1"/>
        <end position="21"/>
    </location>
</feature>
<dbReference type="AlphaFoldDB" id="W8AAH0"/>
<feature type="chain" id="PRO_5033979935" evidence="1">
    <location>
        <begin position="22"/>
        <end position="194"/>
    </location>
</feature>
<dbReference type="InterPro" id="IPR001304">
    <property type="entry name" value="C-type_lectin-like"/>
</dbReference>
<accession>W8AAH0</accession>
<dbReference type="InterPro" id="IPR016186">
    <property type="entry name" value="C-type_lectin-like/link_sf"/>
</dbReference>